<comment type="function">
    <text evidence="4">Removes the pyruvyl group from chorismate, with concomitant aromatization of the ring, to provide 4-hydroxybenzoate (4HB) for the ubiquinone pathway.</text>
</comment>
<dbReference type="AlphaFoldDB" id="H8GMR8"/>
<evidence type="ECO:0000256" key="2">
    <source>
        <dbReference type="ARBA" id="ARBA00022688"/>
    </source>
</evidence>
<feature type="binding site" evidence="4">
    <location>
        <position position="177"/>
    </location>
    <ligand>
        <name>substrate</name>
    </ligand>
</feature>
<dbReference type="InterPro" id="IPR028978">
    <property type="entry name" value="Chorismate_lyase_/UTRA_dom_sf"/>
</dbReference>
<dbReference type="eggNOG" id="COG3161">
    <property type="taxonomic scope" value="Bacteria"/>
</dbReference>
<keyword evidence="4" id="KW-0670">Pyruvate</keyword>
<evidence type="ECO:0000313" key="5">
    <source>
        <dbReference type="EMBL" id="EIC29470.1"/>
    </source>
</evidence>
<keyword evidence="6" id="KW-1185">Reference proteome</keyword>
<dbReference type="PANTHER" id="PTHR38683">
    <property type="entry name" value="CHORISMATE PYRUVATE-LYASE"/>
    <property type="match status" value="1"/>
</dbReference>
<accession>H8GMR8</accession>
<evidence type="ECO:0000256" key="4">
    <source>
        <dbReference type="HAMAP-Rule" id="MF_01632"/>
    </source>
</evidence>
<dbReference type="HOGENOM" id="CLU_096824_3_0_6"/>
<dbReference type="EMBL" id="CM001475">
    <property type="protein sequence ID" value="EIC29470.1"/>
    <property type="molecule type" value="Genomic_DNA"/>
</dbReference>
<dbReference type="HAMAP" id="MF_01632">
    <property type="entry name" value="UbiC"/>
    <property type="match status" value="1"/>
</dbReference>
<organism evidence="5 6">
    <name type="scientific">Methylomicrobium album BG8</name>
    <dbReference type="NCBI Taxonomy" id="686340"/>
    <lineage>
        <taxon>Bacteria</taxon>
        <taxon>Pseudomonadati</taxon>
        <taxon>Pseudomonadota</taxon>
        <taxon>Gammaproteobacteria</taxon>
        <taxon>Methylococcales</taxon>
        <taxon>Methylococcaceae</taxon>
        <taxon>Methylomicrobium</taxon>
    </lineage>
</organism>
<evidence type="ECO:0000256" key="1">
    <source>
        <dbReference type="ARBA" id="ARBA00022490"/>
    </source>
</evidence>
<keyword evidence="2 4" id="KW-0831">Ubiquinone biosynthesis</keyword>
<comment type="pathway">
    <text evidence="4">Cofactor biosynthesis; ubiquinone biosynthesis.</text>
</comment>
<dbReference type="EC" id="4.1.3.40" evidence="4"/>
<proteinExistence type="inferred from homology"/>
<feature type="binding site" evidence="4">
    <location>
        <position position="82"/>
    </location>
    <ligand>
        <name>substrate</name>
    </ligand>
</feature>
<protein>
    <recommendedName>
        <fullName evidence="4">Probable chorismate pyruvate-lyase</fullName>
        <shortName evidence="4">CL</shortName>
        <shortName evidence="4">CPL</shortName>
        <ecNumber evidence="4">4.1.3.40</ecNumber>
    </recommendedName>
</protein>
<reference evidence="5 6" key="1">
    <citation type="journal article" date="2013" name="Genome Announc.">
        <title>Genome Sequence of the Obligate Gammaproteobacterial Methanotroph Methylomicrobium album Strain BG8.</title>
        <authorList>
            <person name="Kits K.D."/>
            <person name="Kalyuzhnaya M.G."/>
            <person name="Klotz M.G."/>
            <person name="Jetten M.S."/>
            <person name="Op den Camp H.J."/>
            <person name="Vuilleumier S."/>
            <person name="Bringel F."/>
            <person name="Dispirito A.A."/>
            <person name="Murrell J.C."/>
            <person name="Bruce D."/>
            <person name="Cheng J.F."/>
            <person name="Copeland A."/>
            <person name="Goodwin L."/>
            <person name="Hauser L."/>
            <person name="Lajus A."/>
            <person name="Land M.L."/>
            <person name="Lapidus A."/>
            <person name="Lucas S."/>
            <person name="Medigue C."/>
            <person name="Pitluck S."/>
            <person name="Woyke T."/>
            <person name="Zeytun A."/>
            <person name="Stein L.Y."/>
        </authorList>
    </citation>
    <scope>NUCLEOTIDE SEQUENCE [LARGE SCALE GENOMIC DNA]</scope>
    <source>
        <strain evidence="5 6">BG8</strain>
    </source>
</reference>
<name>H8GMR8_METAL</name>
<dbReference type="GO" id="GO:0042866">
    <property type="term" value="P:pyruvate biosynthetic process"/>
    <property type="evidence" value="ECO:0007669"/>
    <property type="project" value="UniProtKB-UniRule"/>
</dbReference>
<comment type="subcellular location">
    <subcellularLocation>
        <location evidence="4">Cytoplasm</location>
    </subcellularLocation>
</comment>
<gene>
    <name evidence="4" type="primary">ubiC</name>
    <name evidence="5" type="ORF">Metal_1700</name>
</gene>
<dbReference type="RefSeq" id="WP_005371346.1">
    <property type="nucleotide sequence ID" value="NZ_CM001475.1"/>
</dbReference>
<evidence type="ECO:0000313" key="6">
    <source>
        <dbReference type="Proteomes" id="UP000005090"/>
    </source>
</evidence>
<feature type="binding site" evidence="4">
    <location>
        <position position="120"/>
    </location>
    <ligand>
        <name>substrate</name>
    </ligand>
</feature>
<sequence length="186" mass="21414">MPFQSLLFSREPGWRENRPGLRHRLPENVASWIYEAGSLTRRLRSYYGSAVKVEVVYQRWLTPFLSERKLLGQAEHRYCMTREVMLHANGMPLILARTIMPKQTIRSAHRNLSRLGSRPLGEVIFSYPDIERLDLQVTALSPSAWSPKAVELGAIRTPVWGRRTVYAIMHQPLLVNEFFMPGALAI</sequence>
<dbReference type="GO" id="GO:0008813">
    <property type="term" value="F:chorismate lyase activity"/>
    <property type="evidence" value="ECO:0007669"/>
    <property type="project" value="UniProtKB-UniRule"/>
</dbReference>
<dbReference type="Pfam" id="PF04345">
    <property type="entry name" value="Chor_lyase"/>
    <property type="match status" value="1"/>
</dbReference>
<keyword evidence="3 4" id="KW-0456">Lyase</keyword>
<evidence type="ECO:0000256" key="3">
    <source>
        <dbReference type="ARBA" id="ARBA00023239"/>
    </source>
</evidence>
<dbReference type="InterPro" id="IPR007440">
    <property type="entry name" value="Chorismate--pyruvate_lyase"/>
</dbReference>
<keyword evidence="1 4" id="KW-0963">Cytoplasm</keyword>
<dbReference type="GO" id="GO:0005829">
    <property type="term" value="C:cytosol"/>
    <property type="evidence" value="ECO:0007669"/>
    <property type="project" value="TreeGrafter"/>
</dbReference>
<dbReference type="STRING" id="686340.Metal_1700"/>
<comment type="catalytic activity">
    <reaction evidence="4">
        <text>chorismate = 4-hydroxybenzoate + pyruvate</text>
        <dbReference type="Rhea" id="RHEA:16505"/>
        <dbReference type="ChEBI" id="CHEBI:15361"/>
        <dbReference type="ChEBI" id="CHEBI:17879"/>
        <dbReference type="ChEBI" id="CHEBI:29748"/>
        <dbReference type="EC" id="4.1.3.40"/>
    </reaction>
</comment>
<dbReference type="Gene3D" id="3.40.1410.10">
    <property type="entry name" value="Chorismate lyase-like"/>
    <property type="match status" value="1"/>
</dbReference>
<dbReference type="GO" id="GO:0006744">
    <property type="term" value="P:ubiquinone biosynthetic process"/>
    <property type="evidence" value="ECO:0007669"/>
    <property type="project" value="UniProtKB-UniRule"/>
</dbReference>
<dbReference type="PANTHER" id="PTHR38683:SF1">
    <property type="entry name" value="CHORISMATE PYRUVATE-LYASE"/>
    <property type="match status" value="1"/>
</dbReference>
<comment type="caution">
    <text evidence="4">Lacks conserved residue(s) required for the propagation of feature annotation.</text>
</comment>
<dbReference type="UniPathway" id="UPA00232"/>
<dbReference type="Proteomes" id="UP000005090">
    <property type="component" value="Chromosome"/>
</dbReference>
<comment type="similarity">
    <text evidence="4">Belongs to the UbiC family.</text>
</comment>
<dbReference type="SUPFAM" id="SSF64288">
    <property type="entry name" value="Chorismate lyase-like"/>
    <property type="match status" value="1"/>
</dbReference>